<evidence type="ECO:0000256" key="3">
    <source>
        <dbReference type="ARBA" id="ARBA00022833"/>
    </source>
</evidence>
<dbReference type="InterPro" id="IPR000504">
    <property type="entry name" value="RRM_dom"/>
</dbReference>
<organism evidence="9">
    <name type="scientific">Trypanosoma vivax (strain Y486)</name>
    <dbReference type="NCBI Taxonomy" id="1055687"/>
    <lineage>
        <taxon>Eukaryota</taxon>
        <taxon>Discoba</taxon>
        <taxon>Euglenozoa</taxon>
        <taxon>Kinetoplastea</taxon>
        <taxon>Metakinetoplastina</taxon>
        <taxon>Trypanosomatida</taxon>
        <taxon>Trypanosomatidae</taxon>
        <taxon>Trypanosoma</taxon>
        <taxon>Duttonella</taxon>
    </lineage>
</organism>
<feature type="compositionally biased region" description="Basic residues" evidence="6">
    <location>
        <begin position="43"/>
        <end position="56"/>
    </location>
</feature>
<name>G0TTN4_TRYVY</name>
<gene>
    <name evidence="9" type="ORF">TVY486_0304860</name>
</gene>
<dbReference type="PROSITE" id="PS50102">
    <property type="entry name" value="RRM"/>
    <property type="match status" value="1"/>
</dbReference>
<dbReference type="InterPro" id="IPR001876">
    <property type="entry name" value="Znf_RanBP2"/>
</dbReference>
<evidence type="ECO:0000256" key="1">
    <source>
        <dbReference type="ARBA" id="ARBA00022723"/>
    </source>
</evidence>
<keyword evidence="1" id="KW-0479">Metal-binding</keyword>
<feature type="compositionally biased region" description="Low complexity" evidence="6">
    <location>
        <begin position="59"/>
        <end position="81"/>
    </location>
</feature>
<evidence type="ECO:0008006" key="10">
    <source>
        <dbReference type="Google" id="ProtNLM"/>
    </source>
</evidence>
<dbReference type="Gene3D" id="4.10.1060.10">
    <property type="entry name" value="Zinc finger, RanBP2-type"/>
    <property type="match status" value="1"/>
</dbReference>
<sequence>MEDYRRERSPPRDGLRHRRASRSRSRRRSRRRGSRRQETSSHYRFHSSRKRQHSHSYRSDSSVSNDNAYSSSGSALSSRSNSRGRCRGASRSRQWYRSEGSRRSRATEELLKSEPFSVRERGGVLERPATDWVCGVCSNPNSAKREDCFRCGTSFSISINARPSDEVKVSDLPVGATFADVQQGLEALFTHHGDACNIVSYGVVEAETGSKGGAVYVRFSSIAEATKALTYARSFLLLGESICPMEFSVSRRARTKFNKSTPHNAHAMNVGKVASAPKAVEGLPDVLQPSTWEPIESFDTDEMEKEYLDLLSRHWAKLSQVQKDYYDERVRRALAAQRRNPIAQKQGVISGEAAGAVGTVKQEVTVAADVPANDSPPPQGSGEPTKAAVSLKERLAMKKAQLSLATKPSATKFDPLVFRYVPPAVAERVLLPSARPSSQ</sequence>
<evidence type="ECO:0000256" key="4">
    <source>
        <dbReference type="PROSITE-ProRule" id="PRU00176"/>
    </source>
</evidence>
<reference evidence="9" key="1">
    <citation type="journal article" date="2012" name="Proc. Natl. Acad. Sci. U.S.A.">
        <title>Antigenic diversity is generated by distinct evolutionary mechanisms in African trypanosome species.</title>
        <authorList>
            <person name="Jackson A.P."/>
            <person name="Berry A."/>
            <person name="Aslett M."/>
            <person name="Allison H.C."/>
            <person name="Burton P."/>
            <person name="Vavrova-Anderson J."/>
            <person name="Brown R."/>
            <person name="Browne H."/>
            <person name="Corton N."/>
            <person name="Hauser H."/>
            <person name="Gamble J."/>
            <person name="Gilderthorp R."/>
            <person name="Marcello L."/>
            <person name="McQuillan J."/>
            <person name="Otto T.D."/>
            <person name="Quail M.A."/>
            <person name="Sanders M.J."/>
            <person name="van Tonder A."/>
            <person name="Ginger M.L."/>
            <person name="Field M.C."/>
            <person name="Barry J.D."/>
            <person name="Hertz-Fowler C."/>
            <person name="Berriman M."/>
        </authorList>
    </citation>
    <scope>NUCLEOTIDE SEQUENCE</scope>
    <source>
        <strain evidence="9">Y486</strain>
    </source>
</reference>
<evidence type="ECO:0000256" key="6">
    <source>
        <dbReference type="SAM" id="MobiDB-lite"/>
    </source>
</evidence>
<dbReference type="InterPro" id="IPR012677">
    <property type="entry name" value="Nucleotide-bd_a/b_plait_sf"/>
</dbReference>
<dbReference type="GO" id="GO:0008270">
    <property type="term" value="F:zinc ion binding"/>
    <property type="evidence" value="ECO:0007669"/>
    <property type="project" value="UniProtKB-KW"/>
</dbReference>
<feature type="domain" description="RRM" evidence="7">
    <location>
        <begin position="165"/>
        <end position="260"/>
    </location>
</feature>
<feature type="region of interest" description="Disordered" evidence="6">
    <location>
        <begin position="1"/>
        <end position="108"/>
    </location>
</feature>
<feature type="compositionally biased region" description="Basic and acidic residues" evidence="6">
    <location>
        <begin position="99"/>
        <end position="108"/>
    </location>
</feature>
<accession>G0TTN4</accession>
<feature type="compositionally biased region" description="Basic and acidic residues" evidence="6">
    <location>
        <begin position="1"/>
        <end position="14"/>
    </location>
</feature>
<keyword evidence="3" id="KW-0862">Zinc</keyword>
<dbReference type="InterPro" id="IPR036443">
    <property type="entry name" value="Znf_RanBP2_sf"/>
</dbReference>
<protein>
    <recommendedName>
        <fullName evidence="10">RanBP2-type domain-containing protein</fullName>
    </recommendedName>
</protein>
<proteinExistence type="predicted"/>
<evidence type="ECO:0000256" key="2">
    <source>
        <dbReference type="ARBA" id="ARBA00022771"/>
    </source>
</evidence>
<dbReference type="SUPFAM" id="SSF90209">
    <property type="entry name" value="Ran binding protein zinc finger-like"/>
    <property type="match status" value="1"/>
</dbReference>
<feature type="domain" description="RanBP2-type" evidence="8">
    <location>
        <begin position="127"/>
        <end position="157"/>
    </location>
</feature>
<feature type="compositionally biased region" description="Basic residues" evidence="6">
    <location>
        <begin position="15"/>
        <end position="34"/>
    </location>
</feature>
<dbReference type="VEuPathDB" id="TriTrypDB:TvY486_0304860"/>
<keyword evidence="2 5" id="KW-0863">Zinc-finger</keyword>
<evidence type="ECO:0000259" key="7">
    <source>
        <dbReference type="PROSITE" id="PS50102"/>
    </source>
</evidence>
<evidence type="ECO:0000313" key="9">
    <source>
        <dbReference type="EMBL" id="CCC47315.1"/>
    </source>
</evidence>
<dbReference type="SUPFAM" id="SSF54928">
    <property type="entry name" value="RNA-binding domain, RBD"/>
    <property type="match status" value="1"/>
</dbReference>
<dbReference type="AlphaFoldDB" id="G0TTN4"/>
<dbReference type="PROSITE" id="PS01358">
    <property type="entry name" value="ZF_RANBP2_1"/>
    <property type="match status" value="1"/>
</dbReference>
<dbReference type="GO" id="GO:0003723">
    <property type="term" value="F:RNA binding"/>
    <property type="evidence" value="ECO:0007669"/>
    <property type="project" value="UniProtKB-UniRule"/>
</dbReference>
<dbReference type="InterPro" id="IPR035979">
    <property type="entry name" value="RBD_domain_sf"/>
</dbReference>
<dbReference type="Gene3D" id="3.30.70.330">
    <property type="match status" value="1"/>
</dbReference>
<evidence type="ECO:0000256" key="5">
    <source>
        <dbReference type="PROSITE-ProRule" id="PRU00322"/>
    </source>
</evidence>
<evidence type="ECO:0000259" key="8">
    <source>
        <dbReference type="PROSITE" id="PS50199"/>
    </source>
</evidence>
<dbReference type="SMART" id="SM00547">
    <property type="entry name" value="ZnF_RBZ"/>
    <property type="match status" value="1"/>
</dbReference>
<keyword evidence="4" id="KW-0694">RNA-binding</keyword>
<dbReference type="EMBL" id="HE573019">
    <property type="protein sequence ID" value="CCC47315.1"/>
    <property type="molecule type" value="Genomic_DNA"/>
</dbReference>
<dbReference type="PROSITE" id="PS50199">
    <property type="entry name" value="ZF_RANBP2_2"/>
    <property type="match status" value="1"/>
</dbReference>